<dbReference type="Proteomes" id="UP000182658">
    <property type="component" value="Unassembled WGS sequence"/>
</dbReference>
<proteinExistence type="predicted"/>
<organism evidence="1 2">
    <name type="scientific">Coniochaeta ligniaria NRRL 30616</name>
    <dbReference type="NCBI Taxonomy" id="1408157"/>
    <lineage>
        <taxon>Eukaryota</taxon>
        <taxon>Fungi</taxon>
        <taxon>Dikarya</taxon>
        <taxon>Ascomycota</taxon>
        <taxon>Pezizomycotina</taxon>
        <taxon>Sordariomycetes</taxon>
        <taxon>Sordariomycetidae</taxon>
        <taxon>Coniochaetales</taxon>
        <taxon>Coniochaetaceae</taxon>
        <taxon>Coniochaeta</taxon>
    </lineage>
</organism>
<sequence>MNWTFDGGLEAKPPKEEDLMWGTVDALPKFQVPSLLPIQLNFPSDHSVAQLCNACDSATVKKKSAWNKLELSHPSGKAETTINFLLVTASHVGKHRPRLERDIHHPPAVKVWGGASLGFTPFSSPAPSRCNHHQQSQR</sequence>
<accession>A0A1J7J0R2</accession>
<dbReference type="InParanoid" id="A0A1J7J0R2"/>
<protein>
    <submittedName>
        <fullName evidence="1">Uncharacterized protein</fullName>
    </submittedName>
</protein>
<gene>
    <name evidence="1" type="ORF">CONLIGDRAFT_147945</name>
</gene>
<evidence type="ECO:0000313" key="2">
    <source>
        <dbReference type="Proteomes" id="UP000182658"/>
    </source>
</evidence>
<keyword evidence="2" id="KW-1185">Reference proteome</keyword>
<name>A0A1J7J0R2_9PEZI</name>
<dbReference type="EMBL" id="KV875110">
    <property type="protein sequence ID" value="OIW22740.1"/>
    <property type="molecule type" value="Genomic_DNA"/>
</dbReference>
<reference evidence="1 2" key="1">
    <citation type="submission" date="2016-10" db="EMBL/GenBank/DDBJ databases">
        <title>Draft genome sequence of Coniochaeta ligniaria NRRL30616, a lignocellulolytic fungus for bioabatement of inhibitors in plant biomass hydrolysates.</title>
        <authorList>
            <consortium name="DOE Joint Genome Institute"/>
            <person name="Jimenez D.J."/>
            <person name="Hector R.E."/>
            <person name="Riley R."/>
            <person name="Sun H."/>
            <person name="Grigoriev I.V."/>
            <person name="Van Elsas J.D."/>
            <person name="Nichols N.N."/>
        </authorList>
    </citation>
    <scope>NUCLEOTIDE SEQUENCE [LARGE SCALE GENOMIC DNA]</scope>
    <source>
        <strain evidence="1 2">NRRL 30616</strain>
    </source>
</reference>
<evidence type="ECO:0000313" key="1">
    <source>
        <dbReference type="EMBL" id="OIW22740.1"/>
    </source>
</evidence>
<dbReference type="AlphaFoldDB" id="A0A1J7J0R2"/>